<sequence length="190" mass="20311">MTWNYRYGVLDEEQERLGFGAYHTVELNGVFGPNNTDGAPPKSYRTDNAAIVPVTMAYWVRFVRSLDPNAAATAAGAKVAQVNAADTPEWMPWTVDTRQRLVFETGNTRMEEMPQTQQDNCAMLDPMMVAIETPSQESGSVQLARVGDAVTVVEEAEAEGPSLQSGGVAVAAGGQILGLGACLAFALLLA</sequence>
<keyword evidence="3" id="KW-1185">Reference proteome</keyword>
<dbReference type="EMBL" id="CALLCH030000008">
    <property type="protein sequence ID" value="CAI4213453.1"/>
    <property type="molecule type" value="Genomic_DNA"/>
</dbReference>
<feature type="transmembrane region" description="Helical" evidence="1">
    <location>
        <begin position="168"/>
        <end position="189"/>
    </location>
</feature>
<dbReference type="Gene3D" id="3.40.50.1820">
    <property type="entry name" value="alpha/beta hydrolase"/>
    <property type="match status" value="1"/>
</dbReference>
<dbReference type="SUPFAM" id="SSF53474">
    <property type="entry name" value="alpha/beta-Hydrolases"/>
    <property type="match status" value="1"/>
</dbReference>
<reference evidence="2" key="1">
    <citation type="submission" date="2022-11" db="EMBL/GenBank/DDBJ databases">
        <authorList>
            <person name="Scott C."/>
            <person name="Bruce N."/>
        </authorList>
    </citation>
    <scope>NUCLEOTIDE SEQUENCE</scope>
</reference>
<dbReference type="InterPro" id="IPR029058">
    <property type="entry name" value="AB_hydrolase_fold"/>
</dbReference>
<dbReference type="AlphaFoldDB" id="A0A9P1H115"/>
<gene>
    <name evidence="2" type="ORF">PPNO1_LOCUS3201</name>
</gene>
<evidence type="ECO:0000313" key="3">
    <source>
        <dbReference type="Proteomes" id="UP000838763"/>
    </source>
</evidence>
<evidence type="ECO:0008006" key="4">
    <source>
        <dbReference type="Google" id="ProtNLM"/>
    </source>
</evidence>
<comment type="caution">
    <text evidence="2">The sequence shown here is derived from an EMBL/GenBank/DDBJ whole genome shotgun (WGS) entry which is preliminary data.</text>
</comment>
<accession>A0A9P1H115</accession>
<evidence type="ECO:0000256" key="1">
    <source>
        <dbReference type="SAM" id="Phobius"/>
    </source>
</evidence>
<keyword evidence="1" id="KW-0472">Membrane</keyword>
<protein>
    <recommendedName>
        <fullName evidence="4">Carboxylesterase type B domain-containing protein</fullName>
    </recommendedName>
</protein>
<dbReference type="OrthoDB" id="408631at2759"/>
<name>A0A9P1H115_9PEZI</name>
<evidence type="ECO:0000313" key="2">
    <source>
        <dbReference type="EMBL" id="CAI4213453.1"/>
    </source>
</evidence>
<keyword evidence="1" id="KW-0812">Transmembrane</keyword>
<organism evidence="2 3">
    <name type="scientific">Parascedosporium putredinis</name>
    <dbReference type="NCBI Taxonomy" id="1442378"/>
    <lineage>
        <taxon>Eukaryota</taxon>
        <taxon>Fungi</taxon>
        <taxon>Dikarya</taxon>
        <taxon>Ascomycota</taxon>
        <taxon>Pezizomycotina</taxon>
        <taxon>Sordariomycetes</taxon>
        <taxon>Hypocreomycetidae</taxon>
        <taxon>Microascales</taxon>
        <taxon>Microascaceae</taxon>
        <taxon>Parascedosporium</taxon>
    </lineage>
</organism>
<keyword evidence="1" id="KW-1133">Transmembrane helix</keyword>
<dbReference type="Proteomes" id="UP000838763">
    <property type="component" value="Unassembled WGS sequence"/>
</dbReference>
<proteinExistence type="predicted"/>